<name>X1R9I8_9ZZZZ</name>
<dbReference type="EMBL" id="BARV01033630">
    <property type="protein sequence ID" value="GAI52259.1"/>
    <property type="molecule type" value="Genomic_DNA"/>
</dbReference>
<feature type="non-terminal residue" evidence="1">
    <location>
        <position position="190"/>
    </location>
</feature>
<evidence type="ECO:0000313" key="1">
    <source>
        <dbReference type="EMBL" id="GAI52259.1"/>
    </source>
</evidence>
<organism evidence="1">
    <name type="scientific">marine sediment metagenome</name>
    <dbReference type="NCBI Taxonomy" id="412755"/>
    <lineage>
        <taxon>unclassified sequences</taxon>
        <taxon>metagenomes</taxon>
        <taxon>ecological metagenomes</taxon>
    </lineage>
</organism>
<gene>
    <name evidence="1" type="ORF">S06H3_52825</name>
</gene>
<dbReference type="AlphaFoldDB" id="X1R9I8"/>
<comment type="caution">
    <text evidence="1">The sequence shown here is derived from an EMBL/GenBank/DDBJ whole genome shotgun (WGS) entry which is preliminary data.</text>
</comment>
<proteinExistence type="predicted"/>
<accession>X1R9I8</accession>
<protein>
    <submittedName>
        <fullName evidence="1">Uncharacterized protein</fullName>
    </submittedName>
</protein>
<sequence>MEAHGAFGKVLTYQDGPAGPKVYPYTVPKDPKSADQLTHRSHYLDGARLWKFLSAAERLAWKQTHQAAGVSPYNIWLQTLVRRETQDHDWQHPLFFDKSHVLGSYVFILPFELRDGGNVYDVSGHKRHCPYTDVDWTEGARGHAITLDADSRSTRVTASASLGDKTALSAGLVFRSPLAHASHPVNRIIT</sequence>
<reference evidence="1" key="1">
    <citation type="journal article" date="2014" name="Front. Microbiol.">
        <title>High frequency of phylogenetically diverse reductive dehalogenase-homologous genes in deep subseafloor sedimentary metagenomes.</title>
        <authorList>
            <person name="Kawai M."/>
            <person name="Futagami T."/>
            <person name="Toyoda A."/>
            <person name="Takaki Y."/>
            <person name="Nishi S."/>
            <person name="Hori S."/>
            <person name="Arai W."/>
            <person name="Tsubouchi T."/>
            <person name="Morono Y."/>
            <person name="Uchiyama I."/>
            <person name="Ito T."/>
            <person name="Fujiyama A."/>
            <person name="Inagaki F."/>
            <person name="Takami H."/>
        </authorList>
    </citation>
    <scope>NUCLEOTIDE SEQUENCE</scope>
    <source>
        <strain evidence="1">Expedition CK06-06</strain>
    </source>
</reference>